<sequence>MNLSMTNPQQFSNVKAKLPFCPCYFNLIDPSFSSDIIARFLPSPPSLVLLQIAIVGTTDRSAPPPFVFR</sequence>
<evidence type="ECO:0000313" key="2">
    <source>
        <dbReference type="Proteomes" id="UP001055879"/>
    </source>
</evidence>
<protein>
    <submittedName>
        <fullName evidence="1">Uncharacterized protein</fullName>
    </submittedName>
</protein>
<organism evidence="1 2">
    <name type="scientific">Arctium lappa</name>
    <name type="common">Greater burdock</name>
    <name type="synonym">Lappa major</name>
    <dbReference type="NCBI Taxonomy" id="4217"/>
    <lineage>
        <taxon>Eukaryota</taxon>
        <taxon>Viridiplantae</taxon>
        <taxon>Streptophyta</taxon>
        <taxon>Embryophyta</taxon>
        <taxon>Tracheophyta</taxon>
        <taxon>Spermatophyta</taxon>
        <taxon>Magnoliopsida</taxon>
        <taxon>eudicotyledons</taxon>
        <taxon>Gunneridae</taxon>
        <taxon>Pentapetalae</taxon>
        <taxon>asterids</taxon>
        <taxon>campanulids</taxon>
        <taxon>Asterales</taxon>
        <taxon>Asteraceae</taxon>
        <taxon>Carduoideae</taxon>
        <taxon>Cardueae</taxon>
        <taxon>Arctiinae</taxon>
        <taxon>Arctium</taxon>
    </lineage>
</organism>
<gene>
    <name evidence="1" type="ORF">L6452_22309</name>
</gene>
<keyword evidence="2" id="KW-1185">Reference proteome</keyword>
<evidence type="ECO:0000313" key="1">
    <source>
        <dbReference type="EMBL" id="KAI3715330.1"/>
    </source>
</evidence>
<reference evidence="2" key="1">
    <citation type="journal article" date="2022" name="Mol. Ecol. Resour.">
        <title>The genomes of chicory, endive, great burdock and yacon provide insights into Asteraceae palaeo-polyploidization history and plant inulin production.</title>
        <authorList>
            <person name="Fan W."/>
            <person name="Wang S."/>
            <person name="Wang H."/>
            <person name="Wang A."/>
            <person name="Jiang F."/>
            <person name="Liu H."/>
            <person name="Zhao H."/>
            <person name="Xu D."/>
            <person name="Zhang Y."/>
        </authorList>
    </citation>
    <scope>NUCLEOTIDE SEQUENCE [LARGE SCALE GENOMIC DNA]</scope>
    <source>
        <strain evidence="2">cv. Niubang</strain>
    </source>
</reference>
<dbReference type="EMBL" id="CM042053">
    <property type="protein sequence ID" value="KAI3715330.1"/>
    <property type="molecule type" value="Genomic_DNA"/>
</dbReference>
<name>A0ACB9B3Q6_ARCLA</name>
<proteinExistence type="predicted"/>
<comment type="caution">
    <text evidence="1">The sequence shown here is derived from an EMBL/GenBank/DDBJ whole genome shotgun (WGS) entry which is preliminary data.</text>
</comment>
<dbReference type="Proteomes" id="UP001055879">
    <property type="component" value="Linkage Group LG07"/>
</dbReference>
<reference evidence="1 2" key="2">
    <citation type="journal article" date="2022" name="Mol. Ecol. Resour.">
        <title>The genomes of chicory, endive, great burdock and yacon provide insights into Asteraceae paleo-polyploidization history and plant inulin production.</title>
        <authorList>
            <person name="Fan W."/>
            <person name="Wang S."/>
            <person name="Wang H."/>
            <person name="Wang A."/>
            <person name="Jiang F."/>
            <person name="Liu H."/>
            <person name="Zhao H."/>
            <person name="Xu D."/>
            <person name="Zhang Y."/>
        </authorList>
    </citation>
    <scope>NUCLEOTIDE SEQUENCE [LARGE SCALE GENOMIC DNA]</scope>
    <source>
        <strain evidence="2">cv. Niubang</strain>
    </source>
</reference>
<accession>A0ACB9B3Q6</accession>